<evidence type="ECO:0000256" key="7">
    <source>
        <dbReference type="ARBA" id="ARBA00048744"/>
    </source>
</evidence>
<dbReference type="GO" id="GO:0031380">
    <property type="term" value="C:nuclear RNA-directed RNA polymerase complex"/>
    <property type="evidence" value="ECO:0007669"/>
    <property type="project" value="TreeGrafter"/>
</dbReference>
<comment type="function">
    <text evidence="8 9">Probably involved in the RNA silencing pathway and required for the generation of small interfering RNAs (siRNAs).</text>
</comment>
<dbReference type="GO" id="GO:0030422">
    <property type="term" value="P:siRNA processing"/>
    <property type="evidence" value="ECO:0007669"/>
    <property type="project" value="TreeGrafter"/>
</dbReference>
<protein>
    <recommendedName>
        <fullName evidence="9">RNA-dependent RNA polymerase</fullName>
        <ecNumber evidence="9">2.7.7.48</ecNumber>
    </recommendedName>
</protein>
<dbReference type="InterPro" id="IPR058697">
    <property type="entry name" value="RDRP3-5_N"/>
</dbReference>
<evidence type="ECO:0000256" key="6">
    <source>
        <dbReference type="ARBA" id="ARBA00023158"/>
    </source>
</evidence>
<feature type="region of interest" description="Disordered" evidence="10">
    <location>
        <begin position="174"/>
        <end position="195"/>
    </location>
</feature>
<dbReference type="InterPro" id="IPR057596">
    <property type="entry name" value="RDRP_core"/>
</dbReference>
<evidence type="ECO:0000256" key="3">
    <source>
        <dbReference type="ARBA" id="ARBA00022679"/>
    </source>
</evidence>
<organism evidence="15 16">
    <name type="scientific">Rhododendron griersonianum</name>
    <dbReference type="NCBI Taxonomy" id="479676"/>
    <lineage>
        <taxon>Eukaryota</taxon>
        <taxon>Viridiplantae</taxon>
        <taxon>Streptophyta</taxon>
        <taxon>Embryophyta</taxon>
        <taxon>Tracheophyta</taxon>
        <taxon>Spermatophyta</taxon>
        <taxon>Magnoliopsida</taxon>
        <taxon>eudicotyledons</taxon>
        <taxon>Gunneridae</taxon>
        <taxon>Pentapetalae</taxon>
        <taxon>asterids</taxon>
        <taxon>Ericales</taxon>
        <taxon>Ericaceae</taxon>
        <taxon>Ericoideae</taxon>
        <taxon>Rhodoreae</taxon>
        <taxon>Rhododendron</taxon>
    </lineage>
</organism>
<keyword evidence="2 9" id="KW-0696">RNA-directed RNA polymerase</keyword>
<dbReference type="GO" id="GO:0003968">
    <property type="term" value="F:RNA-directed RNA polymerase activity"/>
    <property type="evidence" value="ECO:0007669"/>
    <property type="project" value="UniProtKB-KW"/>
</dbReference>
<evidence type="ECO:0000259" key="13">
    <source>
        <dbReference type="Pfam" id="PF26252"/>
    </source>
</evidence>
<feature type="region of interest" description="Disordered" evidence="10">
    <location>
        <begin position="1"/>
        <end position="26"/>
    </location>
</feature>
<evidence type="ECO:0000313" key="16">
    <source>
        <dbReference type="Proteomes" id="UP000823749"/>
    </source>
</evidence>
<evidence type="ECO:0000259" key="11">
    <source>
        <dbReference type="Pfam" id="PF05183"/>
    </source>
</evidence>
<dbReference type="Proteomes" id="UP000823749">
    <property type="component" value="Chromosome 3"/>
</dbReference>
<evidence type="ECO:0000256" key="8">
    <source>
        <dbReference type="ARBA" id="ARBA00093763"/>
    </source>
</evidence>
<evidence type="ECO:0000256" key="1">
    <source>
        <dbReference type="ARBA" id="ARBA00005762"/>
    </source>
</evidence>
<dbReference type="Pfam" id="PF26249">
    <property type="entry name" value="4HB_RdRP3_N"/>
    <property type="match status" value="3"/>
</dbReference>
<keyword evidence="4 9" id="KW-0548">Nucleotidyltransferase</keyword>
<comment type="similarity">
    <text evidence="1 9">Belongs to the RdRP family.</text>
</comment>
<keyword evidence="16" id="KW-1185">Reference proteome</keyword>
<evidence type="ECO:0000313" key="15">
    <source>
        <dbReference type="EMBL" id="KAG5559290.1"/>
    </source>
</evidence>
<comment type="catalytic activity">
    <reaction evidence="7 9">
        <text>RNA(n) + a ribonucleoside 5'-triphosphate = RNA(n+1) + diphosphate</text>
        <dbReference type="Rhea" id="RHEA:21248"/>
        <dbReference type="Rhea" id="RHEA-COMP:14527"/>
        <dbReference type="Rhea" id="RHEA-COMP:17342"/>
        <dbReference type="ChEBI" id="CHEBI:33019"/>
        <dbReference type="ChEBI" id="CHEBI:61557"/>
        <dbReference type="ChEBI" id="CHEBI:140395"/>
        <dbReference type="EC" id="2.7.7.48"/>
    </reaction>
</comment>
<dbReference type="InterPro" id="IPR058752">
    <property type="entry name" value="RDRP_C_head"/>
</dbReference>
<evidence type="ECO:0000256" key="5">
    <source>
        <dbReference type="ARBA" id="ARBA00022884"/>
    </source>
</evidence>
<evidence type="ECO:0000256" key="4">
    <source>
        <dbReference type="ARBA" id="ARBA00022695"/>
    </source>
</evidence>
<sequence>MHRRNGRTKPTMSRSPCPSPALTGPTLPASVEQIIQTICEEQRQKPPDVAVRWQLDQLGEEASLDILRKISTRTITKSLSGYIDFMVKKARGEGTGSLSPSPALTGPTLPASVEQMIQRICEEQRQTRPDTAVRWQLDQLGEEASLDILRKISTRTITKSLSGYIVFMVKKARGEGTGSLSPSNRSAVSTSPSPVGSPIALKQLFVKQILSLWVLLLNNTKTLLWFTSPEKQNKTPPLHPRQNPTPKSSHEPDTVMSSLSPSSSVTGPLLPPSVEQIIQRICAEQCQTPPDAEVRWQLDQLGEEASLDILRKIYTQSVRKSLSADIVFMAKNARSRGTGNLSPSKRSAVSISPCPVGSPNGFSPHSPIAKRALLSPSTNSGTASIGENNPLLALCDLEFRKAFLILSYTGRRKLEELMTIDHIMMQLEELMTVDHIMMLKDLPWRDFETKVWDAVGKNFINKEDRIQYLDWDSRKTHLYHCHVHQDGSYAFKVGPYLGNTRTHLQRELGDDNVLIVKFVEEASECTNKMVGSSYYDAVFNMMAKQGILIGLRRYRFFVFKDGGKEGKKKNQTSSSVKCFFVRFESLAPCEEREPYILANKSVYEARSLFMHANTVSSMAKYMARFSLILSTTVKLQVDLASVTIERIEDTPCRDENGCIVCDEEGEPLIHTDGTGFISEDLALKTPKDFSRAKYIKDGNFERFLDHVNCEEKSPELKGSEAHTREPPLLMQVRLFRNGLAVKGTLLVNKKLKNTIQIRPSMIKVETDPRLINAQSFNSLEIVAVSHKPKRAFLSKNLIALLSYGGVPKEFFLKILEDELKDPRSAYSDTRAAFRAALNHGGRDDDFTVARMILSGVPLNEPYLQYRLSDLAKDERNALKGGKLPITESFYLIGTTDPTGLLESHQVCVILENGQISGDLLVYRNPGLHFGDIHRLEAVYVKELAEIVGNAKYAIFFSTKGERSIANEIANGDFDGDTYWISRNPELLESFKVSEPWRRIYSTPSVRSKMPNELSMEELEHELFQLFKKTRFQQSNLMGVAADSWAAFMDRLLILGDSCAEETDRMKVTMHQLVDTYYDALDAPKSGKKVVIPDELKAEKFPHYMGRANSYHSTSVLGLIYDTVEKSLQSEDLPAKDVEVSKLPLFDVQLPKDSWMLWGKRYKDYRNEMSAAMKLEDEDAKNVAADAATNNFKQLLYHAPEFEESKRDVEEIYSDALAIYNVVYEYAEKVGDIGKCRFAWKVAGPALVKLYLLKNTETEKVKNPFLCSPTVLQKLFN</sequence>
<evidence type="ECO:0000256" key="2">
    <source>
        <dbReference type="ARBA" id="ARBA00022484"/>
    </source>
</evidence>
<feature type="compositionally biased region" description="Low complexity" evidence="10">
    <location>
        <begin position="255"/>
        <end position="267"/>
    </location>
</feature>
<evidence type="ECO:0000259" key="14">
    <source>
        <dbReference type="Pfam" id="PF26253"/>
    </source>
</evidence>
<keyword evidence="3 9" id="KW-0808">Transferase</keyword>
<dbReference type="AlphaFoldDB" id="A0AAV6L3L1"/>
<proteinExistence type="inferred from homology"/>
<reference evidence="15" key="1">
    <citation type="submission" date="2020-08" db="EMBL/GenBank/DDBJ databases">
        <title>Plant Genome Project.</title>
        <authorList>
            <person name="Zhang R.-G."/>
        </authorList>
    </citation>
    <scope>NUCLEOTIDE SEQUENCE</scope>
    <source>
        <strain evidence="15">WSP0</strain>
        <tissue evidence="15">Leaf</tissue>
    </source>
</reference>
<comment type="caution">
    <text evidence="15">The sequence shown here is derived from an EMBL/GenBank/DDBJ whole genome shotgun (WGS) entry which is preliminary data.</text>
</comment>
<feature type="domain" description="RDRP C-terminal head" evidence="14">
    <location>
        <begin position="1172"/>
        <end position="1262"/>
    </location>
</feature>
<dbReference type="Pfam" id="PF05183">
    <property type="entry name" value="RdRP"/>
    <property type="match status" value="1"/>
</dbReference>
<accession>A0AAV6L3L1</accession>
<dbReference type="GO" id="GO:0003723">
    <property type="term" value="F:RNA binding"/>
    <property type="evidence" value="ECO:0007669"/>
    <property type="project" value="UniProtKB-KW"/>
</dbReference>
<feature type="compositionally biased region" description="Polar residues" evidence="10">
    <location>
        <begin position="178"/>
        <end position="194"/>
    </location>
</feature>
<dbReference type="PANTHER" id="PTHR23079:SF55">
    <property type="entry name" value="RNA-DIRECTED RNA POLYMERASE"/>
    <property type="match status" value="1"/>
</dbReference>
<evidence type="ECO:0000259" key="12">
    <source>
        <dbReference type="Pfam" id="PF26249"/>
    </source>
</evidence>
<name>A0AAV6L3L1_9ERIC</name>
<dbReference type="EC" id="2.7.7.48" evidence="9"/>
<feature type="region of interest" description="Disordered" evidence="10">
    <location>
        <begin position="228"/>
        <end position="267"/>
    </location>
</feature>
<dbReference type="EMBL" id="JACTNZ010000003">
    <property type="protein sequence ID" value="KAG5559290.1"/>
    <property type="molecule type" value="Genomic_DNA"/>
</dbReference>
<dbReference type="Pfam" id="PF26253">
    <property type="entry name" value="RdRP_head"/>
    <property type="match status" value="1"/>
</dbReference>
<keyword evidence="5 9" id="KW-0694">RNA-binding</keyword>
<feature type="domain" description="RDRP3-5 N-terminal" evidence="12">
    <location>
        <begin position="107"/>
        <end position="173"/>
    </location>
</feature>
<keyword evidence="6 9" id="KW-0943">RNA-mediated gene silencing</keyword>
<gene>
    <name evidence="15" type="ORF">RHGRI_008991</name>
</gene>
<feature type="domain" description="RDRP helical" evidence="13">
    <location>
        <begin position="391"/>
        <end position="471"/>
    </location>
</feature>
<feature type="domain" description="RDRP3-5 N-terminal" evidence="12">
    <location>
        <begin position="270"/>
        <end position="335"/>
    </location>
</feature>
<evidence type="ECO:0000256" key="9">
    <source>
        <dbReference type="RuleBase" id="RU363098"/>
    </source>
</evidence>
<evidence type="ECO:0000256" key="10">
    <source>
        <dbReference type="SAM" id="MobiDB-lite"/>
    </source>
</evidence>
<feature type="domain" description="RDRP3-5 N-terminal" evidence="12">
    <location>
        <begin position="25"/>
        <end position="91"/>
    </location>
</feature>
<dbReference type="InterPro" id="IPR007855">
    <property type="entry name" value="RDRP"/>
</dbReference>
<dbReference type="InterPro" id="IPR058751">
    <property type="entry name" value="RDRP_helical"/>
</dbReference>
<feature type="domain" description="RDRP core" evidence="11">
    <location>
        <begin position="497"/>
        <end position="1123"/>
    </location>
</feature>
<dbReference type="PANTHER" id="PTHR23079">
    <property type="entry name" value="RNA-DEPENDENT RNA POLYMERASE"/>
    <property type="match status" value="1"/>
</dbReference>
<dbReference type="Pfam" id="PF26252">
    <property type="entry name" value="RdRP_helical"/>
    <property type="match status" value="1"/>
</dbReference>